<feature type="compositionally biased region" description="Basic and acidic residues" evidence="2">
    <location>
        <begin position="437"/>
        <end position="446"/>
    </location>
</feature>
<gene>
    <name evidence="3" type="ORF">F1559_004162</name>
</gene>
<feature type="region of interest" description="Disordered" evidence="2">
    <location>
        <begin position="41"/>
        <end position="121"/>
    </location>
</feature>
<name>A0A7J7IKK7_9RHOD</name>
<feature type="compositionally biased region" description="Polar residues" evidence="2">
    <location>
        <begin position="397"/>
        <end position="419"/>
    </location>
</feature>
<accession>A0A7J7IKK7</accession>
<dbReference type="AlphaFoldDB" id="A0A7J7IKK7"/>
<reference evidence="3 4" key="1">
    <citation type="journal article" date="2020" name="J. Phycol.">
        <title>Comparative genome analysis reveals Cyanidiococcus gen. nov., a new extremophilic red algal genus sister to Cyanidioschyzon (Cyanidioschyzonaceae, Rhodophyta).</title>
        <authorList>
            <person name="Liu S.-L."/>
            <person name="Chiang Y.-R."/>
            <person name="Yoon H.S."/>
            <person name="Fu H.-Y."/>
        </authorList>
    </citation>
    <scope>NUCLEOTIDE SEQUENCE [LARGE SCALE GENOMIC DNA]</scope>
    <source>
        <strain evidence="3 4">THAL066</strain>
    </source>
</reference>
<dbReference type="EMBL" id="VWRR01000006">
    <property type="protein sequence ID" value="KAF6003656.1"/>
    <property type="molecule type" value="Genomic_DNA"/>
</dbReference>
<dbReference type="Proteomes" id="UP000530660">
    <property type="component" value="Unassembled WGS sequence"/>
</dbReference>
<sequence>MLTPVDSSVLERLANMTETEVISKKKFSNNDSKVQRQLEFSLLTPERQASEPINRSGRTRFRSSSEAMGTDEQAKISLTDPPHWNRCVRPSISSSDSDQAPNRKAGKARKSSRRYARADQQLVSGAETSTAADALVVMSKSRWASVRALLSRLPRASEEQTQPGDFRSLIDESPRHIVRRPFEASNPHWEILRLKEALAQERERAQQQEAFAASEHAERCATEMAYYRIFQECNNLRQNVNHLEQALQTLRIDLNECLNDLAKGRESNGAPLEHRLREMQDIAHVATYAIRNETAYVRQPLLITEQCMPSNVLNGGESSASTHAEGSPQNNVHWDTWWPVQDSRSDGMIPSMRHSVERVDEDIDRASPEPTRRSLASEESKHKSRHQHTRHAMLASSPLQQGSPASHQETETCPTSFLVASSEMKQKQRQIAPMLSRNEEPSREQRGMPMPDLLLYGNNPKADHSQTRQESDRDGTEESHGLLASLDAC</sequence>
<feature type="region of interest" description="Disordered" evidence="2">
    <location>
        <begin position="314"/>
        <end position="489"/>
    </location>
</feature>
<feature type="compositionally biased region" description="Basic residues" evidence="2">
    <location>
        <begin position="382"/>
        <end position="391"/>
    </location>
</feature>
<proteinExistence type="predicted"/>
<feature type="compositionally biased region" description="Polar residues" evidence="2">
    <location>
        <begin position="91"/>
        <end position="100"/>
    </location>
</feature>
<keyword evidence="4" id="KW-1185">Reference proteome</keyword>
<feature type="coiled-coil region" evidence="1">
    <location>
        <begin position="195"/>
        <end position="260"/>
    </location>
</feature>
<comment type="caution">
    <text evidence="3">The sequence shown here is derived from an EMBL/GenBank/DDBJ whole genome shotgun (WGS) entry which is preliminary data.</text>
</comment>
<organism evidence="3 4">
    <name type="scientific">Cyanidiococcus yangmingshanensis</name>
    <dbReference type="NCBI Taxonomy" id="2690220"/>
    <lineage>
        <taxon>Eukaryota</taxon>
        <taxon>Rhodophyta</taxon>
        <taxon>Bangiophyceae</taxon>
        <taxon>Cyanidiales</taxon>
        <taxon>Cyanidiaceae</taxon>
        <taxon>Cyanidiococcus</taxon>
    </lineage>
</organism>
<evidence type="ECO:0000313" key="4">
    <source>
        <dbReference type="Proteomes" id="UP000530660"/>
    </source>
</evidence>
<feature type="compositionally biased region" description="Basic and acidic residues" evidence="2">
    <location>
        <begin position="461"/>
        <end position="480"/>
    </location>
</feature>
<protein>
    <submittedName>
        <fullName evidence="3">Uncharacterized protein</fullName>
    </submittedName>
</protein>
<feature type="compositionally biased region" description="Polar residues" evidence="2">
    <location>
        <begin position="314"/>
        <end position="333"/>
    </location>
</feature>
<feature type="compositionally biased region" description="Basic and acidic residues" evidence="2">
    <location>
        <begin position="354"/>
        <end position="381"/>
    </location>
</feature>
<evidence type="ECO:0000313" key="3">
    <source>
        <dbReference type="EMBL" id="KAF6003656.1"/>
    </source>
</evidence>
<feature type="compositionally biased region" description="Basic residues" evidence="2">
    <location>
        <begin position="104"/>
        <end position="115"/>
    </location>
</feature>
<evidence type="ECO:0000256" key="1">
    <source>
        <dbReference type="SAM" id="Coils"/>
    </source>
</evidence>
<evidence type="ECO:0000256" key="2">
    <source>
        <dbReference type="SAM" id="MobiDB-lite"/>
    </source>
</evidence>
<keyword evidence="1" id="KW-0175">Coiled coil</keyword>
<dbReference type="OrthoDB" id="10565499at2759"/>